<dbReference type="GO" id="GO:0004553">
    <property type="term" value="F:hydrolase activity, hydrolyzing O-glycosyl compounds"/>
    <property type="evidence" value="ECO:0007669"/>
    <property type="project" value="TreeGrafter"/>
</dbReference>
<evidence type="ECO:0000313" key="2">
    <source>
        <dbReference type="EMBL" id="KAF0977340.1"/>
    </source>
</evidence>
<sequence length="297" mass="34441">MGFNTTAWLYNSTITKLYRKFTHAHYEIVPYLYTSGIDAYQNRDSLITPLSSWTMFDPTFWTFKLGKDMIVTPVFDYSNCTNVLFPEGTWVDYFDHSVTFAGVYNETFDYSMTYEEFPAFYRAGSILPLNITSDYVNVFGNSKSHSGYLTLAIHYPIMNEEQSQMIFSHGIEVRYFRNSRDNTMSITVSAPNGFRADSEKFKYLLDIRGLLASQPEGFTVYQMFDLGGEEKLIPLPKFENREEFNGASLAKFGSFHHENAVSYYTHTKADGRMLRLKQQHLWIKVYDVLKGVKILIK</sequence>
<dbReference type="AlphaFoldDB" id="A0A6A5BUA0"/>
<dbReference type="SUPFAM" id="SSF51011">
    <property type="entry name" value="Glycosyl hydrolase domain"/>
    <property type="match status" value="1"/>
</dbReference>
<dbReference type="PANTHER" id="PTHR22762:SF120">
    <property type="entry name" value="HETEROGLYCAN GLUCOSIDASE 1"/>
    <property type="match status" value="1"/>
</dbReference>
<dbReference type="RefSeq" id="XP_044562053.1">
    <property type="nucleotide sequence ID" value="XM_044706625.1"/>
</dbReference>
<accession>A0A6A5BUA0</accession>
<dbReference type="InterPro" id="IPR048395">
    <property type="entry name" value="Glyco_hydro_31_C"/>
</dbReference>
<gene>
    <name evidence="2" type="ORF">FDP41_003332</name>
</gene>
<dbReference type="Gene3D" id="3.20.20.80">
    <property type="entry name" value="Glycosidases"/>
    <property type="match status" value="1"/>
</dbReference>
<proteinExistence type="predicted"/>
<protein>
    <recommendedName>
        <fullName evidence="1">Glycosyl hydrolase family 31 C-terminal domain-containing protein</fullName>
    </recommendedName>
</protein>
<comment type="caution">
    <text evidence="2">The sequence shown here is derived from an EMBL/GenBank/DDBJ whole genome shotgun (WGS) entry which is preliminary data.</text>
</comment>
<dbReference type="InterPro" id="IPR013780">
    <property type="entry name" value="Glyco_hydro_b"/>
</dbReference>
<dbReference type="VEuPathDB" id="AmoebaDB:FDP41_003332"/>
<evidence type="ECO:0000313" key="3">
    <source>
        <dbReference type="Proteomes" id="UP000444721"/>
    </source>
</evidence>
<reference evidence="2 3" key="1">
    <citation type="journal article" date="2019" name="Sci. Rep.">
        <title>Nanopore sequencing improves the draft genome of the human pathogenic amoeba Naegleria fowleri.</title>
        <authorList>
            <person name="Liechti N."/>
            <person name="Schurch N."/>
            <person name="Bruggmann R."/>
            <person name="Wittwer M."/>
        </authorList>
    </citation>
    <scope>NUCLEOTIDE SEQUENCE [LARGE SCALE GENOMIC DNA]</scope>
    <source>
        <strain evidence="2 3">ATCC 30894</strain>
    </source>
</reference>
<dbReference type="VEuPathDB" id="AmoebaDB:NfTy_072120"/>
<feature type="domain" description="Glycosyl hydrolase family 31 C-terminal" evidence="1">
    <location>
        <begin position="57"/>
        <end position="127"/>
    </location>
</feature>
<dbReference type="PANTHER" id="PTHR22762">
    <property type="entry name" value="ALPHA-GLUCOSIDASE"/>
    <property type="match status" value="1"/>
</dbReference>
<dbReference type="EMBL" id="VFQX01000034">
    <property type="protein sequence ID" value="KAF0977340.1"/>
    <property type="molecule type" value="Genomic_DNA"/>
</dbReference>
<organism evidence="2 3">
    <name type="scientific">Naegleria fowleri</name>
    <name type="common">Brain eating amoeba</name>
    <dbReference type="NCBI Taxonomy" id="5763"/>
    <lineage>
        <taxon>Eukaryota</taxon>
        <taxon>Discoba</taxon>
        <taxon>Heterolobosea</taxon>
        <taxon>Tetramitia</taxon>
        <taxon>Eutetramitia</taxon>
        <taxon>Vahlkampfiidae</taxon>
        <taxon>Naegleria</taxon>
    </lineage>
</organism>
<dbReference type="GeneID" id="68110550"/>
<evidence type="ECO:0000259" key="1">
    <source>
        <dbReference type="Pfam" id="PF21365"/>
    </source>
</evidence>
<dbReference type="Pfam" id="PF21365">
    <property type="entry name" value="Glyco_hydro_31_3rd"/>
    <property type="match status" value="1"/>
</dbReference>
<keyword evidence="3" id="KW-1185">Reference proteome</keyword>
<dbReference type="VEuPathDB" id="AmoebaDB:NF0062600"/>
<dbReference type="Proteomes" id="UP000444721">
    <property type="component" value="Unassembled WGS sequence"/>
</dbReference>
<name>A0A6A5BUA0_NAEFO</name>
<dbReference type="Gene3D" id="2.60.40.1180">
    <property type="entry name" value="Golgi alpha-mannosidase II"/>
    <property type="match status" value="1"/>
</dbReference>